<proteinExistence type="inferred from homology"/>
<comment type="caution">
    <text evidence="3">The sequence shown here is derived from an EMBL/GenBank/DDBJ whole genome shotgun (WGS) entry which is preliminary data.</text>
</comment>
<dbReference type="GO" id="GO:0033192">
    <property type="term" value="F:calmodulin-dependent protein phosphatase activity"/>
    <property type="evidence" value="ECO:0007669"/>
    <property type="project" value="InterPro"/>
</dbReference>
<accession>A0AAV4M2C7</accession>
<sequence length="525" mass="59395">MSKRSLMSVQPLDHEILFPHGDDAPPDWQQLREFLKAEGRLSKEDALTVIRTAGILFRKEPNVIKVEYPVNIVGDVHGQYYDLLTIFDTTGSPTTTQYLFLGDYVDRGCFSVEIVLLMYAIKINFPDTFHMLRGNHECRLLTEHFNFRTECELKYDADIYEEFMKSFDALPLCAVVNERFFALHGGISPELVTLSQINQLDRFREPPLKGLLCDLLWADPYSEEGERGIHQSDGEGLVHSFETSASVSDIHESPSPKGLKGLLGSRKTGLQKVTHFVHNTLRGCSYNYGHDAAQQFLEQNKLLCIIRAHEAQLEGYKMQFRNPKTGFPCVITVFSAPNYCDVHRNKGAVLKLSKNSLHIQQFLWSRHPYYLPNFMDLFTWSVPFVSEKVLEMLHVLLGADAEFSAGSVELPPAVHEFIWGPDIPAPDAPDADETQIILNRLALRGPTIRSKVKTMGRVLQLYHELKRHNALVLKMRDCSPGSKVPLKMLVDNGTESASQEETFLSAQKVDMVNERHPALQGTPPA</sequence>
<dbReference type="PRINTS" id="PR00114">
    <property type="entry name" value="STPHPHTASE"/>
</dbReference>
<dbReference type="InterPro" id="IPR029052">
    <property type="entry name" value="Metallo-depent_PP-like"/>
</dbReference>
<feature type="domain" description="Serine/threonine specific protein phosphatases" evidence="2">
    <location>
        <begin position="132"/>
        <end position="137"/>
    </location>
</feature>
<gene>
    <name evidence="3" type="ORF">BcabD6B2_49810</name>
</gene>
<dbReference type="SMART" id="SM00156">
    <property type="entry name" value="PP2Ac"/>
    <property type="match status" value="1"/>
</dbReference>
<comment type="catalytic activity">
    <reaction evidence="1">
        <text>O-phospho-L-threonyl-[protein] + H2O = L-threonyl-[protein] + phosphate</text>
        <dbReference type="Rhea" id="RHEA:47004"/>
        <dbReference type="Rhea" id="RHEA-COMP:11060"/>
        <dbReference type="Rhea" id="RHEA-COMP:11605"/>
        <dbReference type="ChEBI" id="CHEBI:15377"/>
        <dbReference type="ChEBI" id="CHEBI:30013"/>
        <dbReference type="ChEBI" id="CHEBI:43474"/>
        <dbReference type="ChEBI" id="CHEBI:61977"/>
        <dbReference type="EC" id="3.1.3.16"/>
    </reaction>
</comment>
<evidence type="ECO:0000313" key="4">
    <source>
        <dbReference type="Proteomes" id="UP001497744"/>
    </source>
</evidence>
<dbReference type="PANTHER" id="PTHR45673">
    <property type="entry name" value="SERINE/THREONINE-PROTEIN PHOSPHATASE 2B CATALYTIC SUBUNIT 1-RELATED"/>
    <property type="match status" value="1"/>
</dbReference>
<dbReference type="InterPro" id="IPR004843">
    <property type="entry name" value="Calcineurin-like_PHP"/>
</dbReference>
<organism evidence="3 4">
    <name type="scientific">Babesia caballi</name>
    <dbReference type="NCBI Taxonomy" id="5871"/>
    <lineage>
        <taxon>Eukaryota</taxon>
        <taxon>Sar</taxon>
        <taxon>Alveolata</taxon>
        <taxon>Apicomplexa</taxon>
        <taxon>Aconoidasida</taxon>
        <taxon>Piroplasmida</taxon>
        <taxon>Babesiidae</taxon>
        <taxon>Babesia</taxon>
    </lineage>
</organism>
<dbReference type="InterPro" id="IPR006186">
    <property type="entry name" value="Ser/Thr-sp_prot-phosphatase"/>
</dbReference>
<protein>
    <recommendedName>
        <fullName evidence="1">Serine/threonine-protein phosphatase</fullName>
        <ecNumber evidence="1">3.1.3.16</ecNumber>
    </recommendedName>
</protein>
<evidence type="ECO:0000313" key="3">
    <source>
        <dbReference type="EMBL" id="GIX65546.1"/>
    </source>
</evidence>
<dbReference type="Pfam" id="PF00149">
    <property type="entry name" value="Metallophos"/>
    <property type="match status" value="1"/>
</dbReference>
<dbReference type="Gene3D" id="3.60.21.10">
    <property type="match status" value="1"/>
</dbReference>
<dbReference type="GO" id="GO:0097720">
    <property type="term" value="P:calcineurin-mediated signaling"/>
    <property type="evidence" value="ECO:0007669"/>
    <property type="project" value="InterPro"/>
</dbReference>
<reference evidence="3 4" key="1">
    <citation type="submission" date="2021-06" db="EMBL/GenBank/DDBJ databases">
        <title>Genome sequence of Babesia caballi.</title>
        <authorList>
            <person name="Yamagishi J."/>
            <person name="Kidaka T."/>
            <person name="Ochi A."/>
        </authorList>
    </citation>
    <scope>NUCLEOTIDE SEQUENCE [LARGE SCALE GENOMIC DNA]</scope>
    <source>
        <strain evidence="3">USDA-D6B2</strain>
    </source>
</reference>
<dbReference type="EMBL" id="BPLF01000005">
    <property type="protein sequence ID" value="GIX65546.1"/>
    <property type="molecule type" value="Genomic_DNA"/>
</dbReference>
<dbReference type="EC" id="3.1.3.16" evidence="1"/>
<dbReference type="AlphaFoldDB" id="A0AAV4M2C7"/>
<dbReference type="GeneID" id="94197027"/>
<dbReference type="RefSeq" id="XP_067717615.1">
    <property type="nucleotide sequence ID" value="XM_067861514.1"/>
</dbReference>
<keyword evidence="4" id="KW-1185">Reference proteome</keyword>
<name>A0AAV4M2C7_BABCB</name>
<keyword evidence="1" id="KW-0378">Hydrolase</keyword>
<dbReference type="InterPro" id="IPR043360">
    <property type="entry name" value="PP2B"/>
</dbReference>
<dbReference type="PROSITE" id="PS00125">
    <property type="entry name" value="SER_THR_PHOSPHATASE"/>
    <property type="match status" value="1"/>
</dbReference>
<evidence type="ECO:0000256" key="1">
    <source>
        <dbReference type="RuleBase" id="RU004273"/>
    </source>
</evidence>
<evidence type="ECO:0000259" key="2">
    <source>
        <dbReference type="PROSITE" id="PS00125"/>
    </source>
</evidence>
<dbReference type="SUPFAM" id="SSF56300">
    <property type="entry name" value="Metallo-dependent phosphatases"/>
    <property type="match status" value="1"/>
</dbReference>
<comment type="similarity">
    <text evidence="1">Belongs to the PPP phosphatase family.</text>
</comment>
<dbReference type="Proteomes" id="UP001497744">
    <property type="component" value="Unassembled WGS sequence"/>
</dbReference>